<dbReference type="InterPro" id="IPR029021">
    <property type="entry name" value="Prot-tyrosine_phosphatase-like"/>
</dbReference>
<dbReference type="PANTHER" id="PTHR45734">
    <property type="entry name" value="TENSIN"/>
    <property type="match status" value="1"/>
</dbReference>
<dbReference type="Ensembl" id="ENSSSCT00045027950.1">
    <property type="protein sequence ID" value="ENSSSCP00045019330.1"/>
    <property type="gene ID" value="ENSSSCG00045016447.1"/>
</dbReference>
<dbReference type="PANTHER" id="PTHR45734:SF5">
    <property type="entry name" value="TENSIN-3"/>
    <property type="match status" value="1"/>
</dbReference>
<evidence type="ECO:0000313" key="1">
    <source>
        <dbReference type="Ensembl" id="ENSSSCP00045019330.1"/>
    </source>
</evidence>
<accession>A0A8D1HKD3</accession>
<dbReference type="AlphaFoldDB" id="A0A8D1HKD3"/>
<protein>
    <submittedName>
        <fullName evidence="1">Uncharacterized protein</fullName>
    </submittedName>
</protein>
<dbReference type="Gene3D" id="3.90.190.10">
    <property type="entry name" value="Protein tyrosine phosphatase superfamily"/>
    <property type="match status" value="1"/>
</dbReference>
<proteinExistence type="predicted"/>
<name>A0A8D1HKD3_PIG</name>
<organism evidence="1 2">
    <name type="scientific">Sus scrofa</name>
    <name type="common">Pig</name>
    <dbReference type="NCBI Taxonomy" id="9823"/>
    <lineage>
        <taxon>Eukaryota</taxon>
        <taxon>Metazoa</taxon>
        <taxon>Chordata</taxon>
        <taxon>Craniata</taxon>
        <taxon>Vertebrata</taxon>
        <taxon>Euteleostomi</taxon>
        <taxon>Mammalia</taxon>
        <taxon>Eutheria</taxon>
        <taxon>Laurasiatheria</taxon>
        <taxon>Artiodactyla</taxon>
        <taxon>Suina</taxon>
        <taxon>Suidae</taxon>
        <taxon>Sus</taxon>
    </lineage>
</organism>
<evidence type="ECO:0000313" key="2">
    <source>
        <dbReference type="Proteomes" id="UP000694728"/>
    </source>
</evidence>
<reference evidence="1" key="1">
    <citation type="submission" date="2025-08" db="UniProtKB">
        <authorList>
            <consortium name="Ensembl"/>
        </authorList>
    </citation>
    <scope>IDENTIFICATION</scope>
</reference>
<dbReference type="InterPro" id="IPR051484">
    <property type="entry name" value="Tensin_PTEN_phosphatase"/>
</dbReference>
<dbReference type="Proteomes" id="UP000694728">
    <property type="component" value="Unplaced"/>
</dbReference>
<sequence length="125" mass="13542">MEDGRELDLTYITERIIAVSFPAGCAEESYLHSLQEVTRMLRSKHGDNYLVIPHPTSCPPRALGGLGPGSGLGAGPVLPLTRAGPRQARASPCKMARGCVPTLSWDKDVCEKSEGRPRCTLRTPR</sequence>